<evidence type="ECO:0000313" key="1">
    <source>
        <dbReference type="EMBL" id="KAJ1145165.1"/>
    </source>
</evidence>
<proteinExistence type="predicted"/>
<keyword evidence="2" id="KW-1185">Reference proteome</keyword>
<comment type="caution">
    <text evidence="1">The sequence shown here is derived from an EMBL/GenBank/DDBJ whole genome shotgun (WGS) entry which is preliminary data.</text>
</comment>
<dbReference type="EMBL" id="JANPWB010000010">
    <property type="protein sequence ID" value="KAJ1145165.1"/>
    <property type="molecule type" value="Genomic_DNA"/>
</dbReference>
<sequence>MVVGDCRGASSRGVPLLRQCFDWVALYCPLLECKTGWLWNGHIEPRTTPALLLPVPVFALKGSCEGEAVVRGEGREFDHLHSASKCRARHWEYSLVAGTSSVHHWQGQSDPEYKQDLQGVLNDYFSTNWGKATARDIDCNALKVVIRGESLSKMYDIRKRLDRELTQQEDVLAALQRQVDNGDAWDCLEVQGRIVNLWDRLDNYVRRSYRQQLFRKGNR</sequence>
<gene>
    <name evidence="1" type="ORF">NDU88_011456</name>
</gene>
<accession>A0AAV7R123</accession>
<protein>
    <submittedName>
        <fullName evidence="1">Uncharacterized protein</fullName>
    </submittedName>
</protein>
<reference evidence="1" key="1">
    <citation type="journal article" date="2022" name="bioRxiv">
        <title>Sequencing and chromosome-scale assembly of the giantPleurodeles waltlgenome.</title>
        <authorList>
            <person name="Brown T."/>
            <person name="Elewa A."/>
            <person name="Iarovenko S."/>
            <person name="Subramanian E."/>
            <person name="Araus A.J."/>
            <person name="Petzold A."/>
            <person name="Susuki M."/>
            <person name="Suzuki K.-i.T."/>
            <person name="Hayashi T."/>
            <person name="Toyoda A."/>
            <person name="Oliveira C."/>
            <person name="Osipova E."/>
            <person name="Leigh N.D."/>
            <person name="Simon A."/>
            <person name="Yun M.H."/>
        </authorList>
    </citation>
    <scope>NUCLEOTIDE SEQUENCE</scope>
    <source>
        <strain evidence="1">20211129_DDA</strain>
        <tissue evidence="1">Liver</tissue>
    </source>
</reference>
<dbReference type="AlphaFoldDB" id="A0AAV7R123"/>
<organism evidence="1 2">
    <name type="scientific">Pleurodeles waltl</name>
    <name type="common">Iberian ribbed newt</name>
    <dbReference type="NCBI Taxonomy" id="8319"/>
    <lineage>
        <taxon>Eukaryota</taxon>
        <taxon>Metazoa</taxon>
        <taxon>Chordata</taxon>
        <taxon>Craniata</taxon>
        <taxon>Vertebrata</taxon>
        <taxon>Euteleostomi</taxon>
        <taxon>Amphibia</taxon>
        <taxon>Batrachia</taxon>
        <taxon>Caudata</taxon>
        <taxon>Salamandroidea</taxon>
        <taxon>Salamandridae</taxon>
        <taxon>Pleurodelinae</taxon>
        <taxon>Pleurodeles</taxon>
    </lineage>
</organism>
<name>A0AAV7R123_PLEWA</name>
<dbReference type="Proteomes" id="UP001066276">
    <property type="component" value="Chromosome 6"/>
</dbReference>
<evidence type="ECO:0000313" key="2">
    <source>
        <dbReference type="Proteomes" id="UP001066276"/>
    </source>
</evidence>